<evidence type="ECO:0000313" key="3">
    <source>
        <dbReference type="Proteomes" id="UP001221898"/>
    </source>
</evidence>
<gene>
    <name evidence="2" type="ORF">AAFF_G00266990</name>
</gene>
<name>A0AAD7RBG7_9TELE</name>
<dbReference type="Proteomes" id="UP001221898">
    <property type="component" value="Unassembled WGS sequence"/>
</dbReference>
<organism evidence="2 3">
    <name type="scientific">Aldrovandia affinis</name>
    <dbReference type="NCBI Taxonomy" id="143900"/>
    <lineage>
        <taxon>Eukaryota</taxon>
        <taxon>Metazoa</taxon>
        <taxon>Chordata</taxon>
        <taxon>Craniata</taxon>
        <taxon>Vertebrata</taxon>
        <taxon>Euteleostomi</taxon>
        <taxon>Actinopterygii</taxon>
        <taxon>Neopterygii</taxon>
        <taxon>Teleostei</taxon>
        <taxon>Notacanthiformes</taxon>
        <taxon>Halosauridae</taxon>
        <taxon>Aldrovandia</taxon>
    </lineage>
</organism>
<sequence>MCEYSSALCGEAVNSEDMDAHTKENCDHRALGVCQRGCGSVLLHKDSVQGHHCCLDAMRARNGVLQLKSSGLEREAKEERSAGQEREAKEERSAGQEREAKEERSAGQEREAKEERSSGQEREAKEERSAGQEREAKEERSAGQEREAKEERLELGAREQFLLAQVSSLQSEARVARLTYQSTLRQCMLHISNITKQLITGHCKCRVRSQPCGLLGRSDHAVLSWVKPSG</sequence>
<feature type="region of interest" description="Disordered" evidence="1">
    <location>
        <begin position="71"/>
        <end position="151"/>
    </location>
</feature>
<evidence type="ECO:0000313" key="2">
    <source>
        <dbReference type="EMBL" id="KAJ8373252.1"/>
    </source>
</evidence>
<reference evidence="2" key="1">
    <citation type="journal article" date="2023" name="Science">
        <title>Genome structures resolve the early diversification of teleost fishes.</title>
        <authorList>
            <person name="Parey E."/>
            <person name="Louis A."/>
            <person name="Montfort J."/>
            <person name="Bouchez O."/>
            <person name="Roques C."/>
            <person name="Iampietro C."/>
            <person name="Lluch J."/>
            <person name="Castinel A."/>
            <person name="Donnadieu C."/>
            <person name="Desvignes T."/>
            <person name="Floi Bucao C."/>
            <person name="Jouanno E."/>
            <person name="Wen M."/>
            <person name="Mejri S."/>
            <person name="Dirks R."/>
            <person name="Jansen H."/>
            <person name="Henkel C."/>
            <person name="Chen W.J."/>
            <person name="Zahm M."/>
            <person name="Cabau C."/>
            <person name="Klopp C."/>
            <person name="Thompson A.W."/>
            <person name="Robinson-Rechavi M."/>
            <person name="Braasch I."/>
            <person name="Lecointre G."/>
            <person name="Bobe J."/>
            <person name="Postlethwait J.H."/>
            <person name="Berthelot C."/>
            <person name="Roest Crollius H."/>
            <person name="Guiguen Y."/>
        </authorList>
    </citation>
    <scope>NUCLEOTIDE SEQUENCE</scope>
    <source>
        <strain evidence="2">NC1722</strain>
    </source>
</reference>
<comment type="caution">
    <text evidence="2">The sequence shown here is derived from an EMBL/GenBank/DDBJ whole genome shotgun (WGS) entry which is preliminary data.</text>
</comment>
<protein>
    <submittedName>
        <fullName evidence="2">Uncharacterized protein</fullName>
    </submittedName>
</protein>
<dbReference type="AlphaFoldDB" id="A0AAD7RBG7"/>
<proteinExistence type="predicted"/>
<keyword evidence="3" id="KW-1185">Reference proteome</keyword>
<dbReference type="EMBL" id="JAINUG010000368">
    <property type="protein sequence ID" value="KAJ8373252.1"/>
    <property type="molecule type" value="Genomic_DNA"/>
</dbReference>
<evidence type="ECO:0000256" key="1">
    <source>
        <dbReference type="SAM" id="MobiDB-lite"/>
    </source>
</evidence>
<accession>A0AAD7RBG7</accession>